<sequence length="143" mass="16299">MSIVKKIKIPEFCPECNKTSIAYILYGLPDFEVIGKDLETKAVLLGGCVFCEASPQWHCNSCSYEWGELLEIEDIRADKRKNEKRIENKKREAIARGVMDAYVNENGAVRCPYCNFSFKIKHGLSDNNAHKSCGTYLNIKQKQ</sequence>
<proteinExistence type="predicted"/>
<gene>
    <name evidence="1" type="ORF">MNBD_GAMMA10-438</name>
</gene>
<protein>
    <submittedName>
        <fullName evidence="1">Uncharacterized protein</fullName>
    </submittedName>
</protein>
<evidence type="ECO:0000313" key="1">
    <source>
        <dbReference type="EMBL" id="VAW63722.1"/>
    </source>
</evidence>
<dbReference type="EMBL" id="UOFJ01000118">
    <property type="protein sequence ID" value="VAW63722.1"/>
    <property type="molecule type" value="Genomic_DNA"/>
</dbReference>
<name>A0A3B0XKD5_9ZZZZ</name>
<accession>A0A3B0XKD5</accession>
<dbReference type="AlphaFoldDB" id="A0A3B0XKD5"/>
<reference evidence="1" key="1">
    <citation type="submission" date="2018-06" db="EMBL/GenBank/DDBJ databases">
        <authorList>
            <person name="Zhirakovskaya E."/>
        </authorList>
    </citation>
    <scope>NUCLEOTIDE SEQUENCE</scope>
</reference>
<organism evidence="1">
    <name type="scientific">hydrothermal vent metagenome</name>
    <dbReference type="NCBI Taxonomy" id="652676"/>
    <lineage>
        <taxon>unclassified sequences</taxon>
        <taxon>metagenomes</taxon>
        <taxon>ecological metagenomes</taxon>
    </lineage>
</organism>